<dbReference type="HOGENOM" id="CLU_044876_0_0_1"/>
<dbReference type="Gene3D" id="3.90.25.10">
    <property type="entry name" value="UDP-galactose 4-epimerase, domain 1"/>
    <property type="match status" value="1"/>
</dbReference>
<dbReference type="OMA" id="VTELPCY"/>
<dbReference type="GO" id="GO:0016491">
    <property type="term" value="F:oxidoreductase activity"/>
    <property type="evidence" value="ECO:0007669"/>
    <property type="project" value="UniProtKB-KW"/>
</dbReference>
<dbReference type="PANTHER" id="PTHR47706:SF4">
    <property type="entry name" value="NMRA-LIKE DOMAIN-CONTAINING PROTEIN"/>
    <property type="match status" value="1"/>
</dbReference>
<dbReference type="InterPro" id="IPR051609">
    <property type="entry name" value="NmrA/Isoflavone_reductase-like"/>
</dbReference>
<evidence type="ECO:0000256" key="2">
    <source>
        <dbReference type="ARBA" id="ARBA00022857"/>
    </source>
</evidence>
<dbReference type="KEGG" id="npa:UCRNP2_8157"/>
<keyword evidence="3" id="KW-0560">Oxidoreductase</keyword>
<feature type="domain" description="NmrA-like" evidence="4">
    <location>
        <begin position="3"/>
        <end position="222"/>
    </location>
</feature>
<proteinExistence type="inferred from homology"/>
<dbReference type="Pfam" id="PF05368">
    <property type="entry name" value="NmrA"/>
    <property type="match status" value="1"/>
</dbReference>
<evidence type="ECO:0000256" key="1">
    <source>
        <dbReference type="ARBA" id="ARBA00005725"/>
    </source>
</evidence>
<evidence type="ECO:0000313" key="6">
    <source>
        <dbReference type="Proteomes" id="UP000013521"/>
    </source>
</evidence>
<evidence type="ECO:0000313" key="5">
    <source>
        <dbReference type="EMBL" id="EOD45124.1"/>
    </source>
</evidence>
<organism evidence="5 6">
    <name type="scientific">Botryosphaeria parva (strain UCR-NP2)</name>
    <name type="common">Grapevine canker fungus</name>
    <name type="synonym">Neofusicoccum parvum</name>
    <dbReference type="NCBI Taxonomy" id="1287680"/>
    <lineage>
        <taxon>Eukaryota</taxon>
        <taxon>Fungi</taxon>
        <taxon>Dikarya</taxon>
        <taxon>Ascomycota</taxon>
        <taxon>Pezizomycotina</taxon>
        <taxon>Dothideomycetes</taxon>
        <taxon>Dothideomycetes incertae sedis</taxon>
        <taxon>Botryosphaeriales</taxon>
        <taxon>Botryosphaeriaceae</taxon>
        <taxon>Neofusicoccum</taxon>
    </lineage>
</organism>
<dbReference type="AlphaFoldDB" id="R1GGP9"/>
<name>R1GGP9_BOTPV</name>
<dbReference type="EMBL" id="KB916636">
    <property type="protein sequence ID" value="EOD45124.1"/>
    <property type="molecule type" value="Genomic_DNA"/>
</dbReference>
<protein>
    <submittedName>
        <fullName evidence="5">Putative nmra-like family protein</fullName>
    </submittedName>
</protein>
<dbReference type="OrthoDB" id="10000533at2759"/>
<dbReference type="Gene3D" id="3.40.50.720">
    <property type="entry name" value="NAD(P)-binding Rossmann-like Domain"/>
    <property type="match status" value="1"/>
</dbReference>
<gene>
    <name evidence="5" type="ORF">UCRNP2_8157</name>
</gene>
<keyword evidence="2" id="KW-0521">NADP</keyword>
<dbReference type="eggNOG" id="ENOG502SHYH">
    <property type="taxonomic scope" value="Eukaryota"/>
</dbReference>
<sequence length="284" mass="31366">MTTVAIAGGTGNIGRTLFEVLSENPKNTGSTATTDAKATIVHIDYGDVESISQALEKHQIDTVISCISMIDESSGESELNLIRAADTSSATRRFIPNDWGVPLPESQISAFPIFKYQKAAIELLQKSKLQWTVFYIGYIMDYFGVPHINTRMVGPPVFVDVANNVAALPGTGNEPIVLTYSFDLARFVDGLLATPDWPQRSIVIGDKLTWNEFVKLAESARGTKFDVSYDSFEALEAGSVTELPCYKAVYSFYPKEQLEYFLAMVGRGMVSGTKEMLEKAWKRE</sequence>
<accession>R1GGP9</accession>
<reference evidence="6" key="1">
    <citation type="journal article" date="2013" name="Genome Announc.">
        <title>Draft genome sequence of Neofusicoccum parvum isolate UCR-NP2, a fungal vascular pathogen associated with grapevine cankers.</title>
        <authorList>
            <person name="Blanco-Ulate B."/>
            <person name="Rolshausen P."/>
            <person name="Cantu D."/>
        </authorList>
    </citation>
    <scope>NUCLEOTIDE SEQUENCE [LARGE SCALE GENOMIC DNA]</scope>
    <source>
        <strain evidence="6">UCR-NP2</strain>
    </source>
</reference>
<dbReference type="PANTHER" id="PTHR47706">
    <property type="entry name" value="NMRA-LIKE FAMILY PROTEIN"/>
    <property type="match status" value="1"/>
</dbReference>
<evidence type="ECO:0000259" key="4">
    <source>
        <dbReference type="Pfam" id="PF05368"/>
    </source>
</evidence>
<dbReference type="InterPro" id="IPR008030">
    <property type="entry name" value="NmrA-like"/>
</dbReference>
<dbReference type="SUPFAM" id="SSF51735">
    <property type="entry name" value="NAD(P)-binding Rossmann-fold domains"/>
    <property type="match status" value="1"/>
</dbReference>
<dbReference type="Proteomes" id="UP000013521">
    <property type="component" value="Unassembled WGS sequence"/>
</dbReference>
<comment type="similarity">
    <text evidence="1">Belongs to the NmrA-type oxidoreductase family. Isoflavone reductase subfamily.</text>
</comment>
<dbReference type="InterPro" id="IPR036291">
    <property type="entry name" value="NAD(P)-bd_dom_sf"/>
</dbReference>
<evidence type="ECO:0000256" key="3">
    <source>
        <dbReference type="ARBA" id="ARBA00023002"/>
    </source>
</evidence>